<dbReference type="InterPro" id="IPR041118">
    <property type="entry name" value="Rx_N"/>
</dbReference>
<dbReference type="EMBL" id="CM016558">
    <property type="protein sequence ID" value="TKW03541.1"/>
    <property type="molecule type" value="Genomic_DNA"/>
</dbReference>
<dbReference type="Gene3D" id="1.10.8.430">
    <property type="entry name" value="Helical domain of apoptotic protease-activating factors"/>
    <property type="match status" value="1"/>
</dbReference>
<dbReference type="FunFam" id="1.10.10.10:FF:000322">
    <property type="entry name" value="Probable disease resistance protein At1g63360"/>
    <property type="match status" value="1"/>
</dbReference>
<dbReference type="GO" id="GO:0009626">
    <property type="term" value="P:plant-type hypersensitive response"/>
    <property type="evidence" value="ECO:0007669"/>
    <property type="project" value="UniProtKB-ARBA"/>
</dbReference>
<dbReference type="Pfam" id="PF18052">
    <property type="entry name" value="Rx_N"/>
    <property type="match status" value="1"/>
</dbReference>
<keyword evidence="8" id="KW-0732">Signal</keyword>
<keyword evidence="3" id="KW-0677">Repeat</keyword>
<dbReference type="GO" id="GO:0002758">
    <property type="term" value="P:innate immune response-activating signaling pathway"/>
    <property type="evidence" value="ECO:0007669"/>
    <property type="project" value="UniProtKB-ARBA"/>
</dbReference>
<keyword evidence="2" id="KW-0433">Leucine-rich repeat</keyword>
<dbReference type="InterPro" id="IPR042197">
    <property type="entry name" value="Apaf_helical"/>
</dbReference>
<dbReference type="Gene3D" id="3.80.10.10">
    <property type="entry name" value="Ribonuclease Inhibitor"/>
    <property type="match status" value="4"/>
</dbReference>
<feature type="signal peptide" evidence="8">
    <location>
        <begin position="1"/>
        <end position="22"/>
    </location>
</feature>
<dbReference type="InterPro" id="IPR036388">
    <property type="entry name" value="WH-like_DNA-bd_sf"/>
</dbReference>
<evidence type="ECO:0008006" key="15">
    <source>
        <dbReference type="Google" id="ProtNLM"/>
    </source>
</evidence>
<gene>
    <name evidence="13" type="ORF">SEVIR_7G048300v2</name>
</gene>
<proteinExistence type="inferred from homology"/>
<dbReference type="PANTHER" id="PTHR23155">
    <property type="entry name" value="DISEASE RESISTANCE PROTEIN RP"/>
    <property type="match status" value="1"/>
</dbReference>
<name>A0A4U6TLS9_SETVI</name>
<dbReference type="SUPFAM" id="SSF52058">
    <property type="entry name" value="L domain-like"/>
    <property type="match status" value="2"/>
</dbReference>
<evidence type="ECO:0000313" key="13">
    <source>
        <dbReference type="EMBL" id="TKW03541.1"/>
    </source>
</evidence>
<comment type="similarity">
    <text evidence="1">Belongs to the disease resistance NB-LRR family.</text>
</comment>
<feature type="domain" description="R13L1/DRL21-like LRR repeat region" evidence="12">
    <location>
        <begin position="938"/>
        <end position="1055"/>
    </location>
</feature>
<dbReference type="Gramene" id="TKW03541">
    <property type="protein sequence ID" value="TKW03541"/>
    <property type="gene ID" value="SEVIR_7G048300v2"/>
</dbReference>
<feature type="coiled-coil region" evidence="6">
    <location>
        <begin position="122"/>
        <end position="169"/>
    </location>
</feature>
<keyword evidence="4" id="KW-0547">Nucleotide-binding</keyword>
<evidence type="ECO:0000259" key="12">
    <source>
        <dbReference type="Pfam" id="PF25019"/>
    </source>
</evidence>
<evidence type="ECO:0000259" key="9">
    <source>
        <dbReference type="Pfam" id="PF00931"/>
    </source>
</evidence>
<dbReference type="Pfam" id="PF00931">
    <property type="entry name" value="NB-ARC"/>
    <property type="match status" value="1"/>
</dbReference>
<evidence type="ECO:0000256" key="4">
    <source>
        <dbReference type="ARBA" id="ARBA00022741"/>
    </source>
</evidence>
<dbReference type="InterPro" id="IPR027417">
    <property type="entry name" value="P-loop_NTPase"/>
</dbReference>
<evidence type="ECO:0000256" key="3">
    <source>
        <dbReference type="ARBA" id="ARBA00022737"/>
    </source>
</evidence>
<dbReference type="PRINTS" id="PR00364">
    <property type="entry name" value="DISEASERSIST"/>
</dbReference>
<evidence type="ECO:0000256" key="5">
    <source>
        <dbReference type="ARBA" id="ARBA00022821"/>
    </source>
</evidence>
<sequence length="1644" mass="183496">MILLPIFFLVSPLHSCIELAFAYTACSSPPFVSCLTEGGVFDLSCNNTGHFKFCDQIPVSFKFSVSLCNLVLEAHIGLRFVEVVTMEAAVSAARWVLGKALAPVTDGLLEAWAASAGLGDNIDALKMELLFAQAMLDNARGRELHSPALAQMLHKLRQLAQDADDVLDELDYFRIQDALDGTYHAADTPADGCAKSLALNTLYTARALAGKLKLTSGSGDAANRGDPDDQEDDDAKRGRLSGVPCSCGGRAVTSSPPSPTNNGDQKASGKCLPKFAYGARNAACAVGKHLPCYSSPCAHDDAHSSMSDNGSDEPGNGWRSIFSACPSRPQKTNHAAKLPKLKFDRVEISIKMRAIIEQLKPICAKVSTILNLEPLGSSCTTAKDIAMNRPITSSEIIEPKLYGRDSQKKRIVDAIAYGEYAANKFTVLPIVGPGGIGKTTFTQHVYQEVNNHFQVSVWTCVSLDFNASKLLQDIVNKIPEVNGESKTASVEEQIGQRIKSKRFLLVLDDMWTYHEDEWKKLLAPFRKGEEKGNMVMVTTRIPEVAKMVKTVDSWLELGRLEAEDFHRFFEACVFGEEQSFKDHDALLGVGEQILDKLKGFPLAAKTVGRLLRKQLNLDHWRRVLDSKEWELQTSDNDIMPALKLSYDYLPFHLQQCFSYCALFPEDYEFDSKELIHLWIGLDILHSHEKNKKVGEVGESYLHELISYGFFKESKTRSGSPCYVIHDLLHDLAVKVSSDECLSIYGSNMGSIQIPPSVRHISIVIEDTILEDRIRFEECKTGLSALDKRLNAENLHTLMLFGNYHVSFAKEFRDLFREARRLRVVFLSEALSSYDVDNLLCNFSKLVHLRYIRIACRPYLFPVRLPSSTARLYHLRILDVSGCNIDSRFLREMRNLTKLQHFLTLDDSILSGIFEVGKLKLLQELRRFEVSKENSGFELKELGQLQELHGSLSIYNLEKVQAKEEAEQAKVIQKFHLKQLTLSWDSEQSDGSKNPKREELVLESLKPHSNLQELCIRGHGGAKCPTWLGTNLNVQNLESLCLYDIGWKNLPPIEGLWMVSGHAENCHGQSFKNLKRLELVKIPTLEKWVGNDPCKVFSHLEELVIRDCSVLMELPFSRSTCEHRDKEVNLNWFPMLRKLVIINCPNLLSLPRLPWTRAPCSLNIGNSDASKCFESLFYRKDESECSLKVDGLDGAWLKVLDFDNLTELKSLEAQRCPPLPPDHLQMLSSLKTLEIRDPNSGLWPFEGESHAGHQFPVENLVITECGASGKEFTQLLSHFPKLSTLRISNCQKITRAVVMGKQATRMIASTRIKSGPSPSASAKMEGVQIGQNQLIHARGDREIAVETEDEEVLLLPPNLQSLRMYKCPNLILINLPSDLHSLQSLEIEVCPEFLSSYSSSSTSCFPFASSLQFLELRSLEGMEAAAVPLSNLVSLTTLWIIGCGDLRSEGLGTLLTQGQLTELGVSDSPRFLVDCSKPSRTREEDPLPWSSKLQKLGSDDIAGVLTDSFCSLVSSSLATLSLAFNYDVERFTMEQVEALLLLTSLHDLEFEWCGKMQYLPAGLHKLDKLKALSIVDCKALRSLPKDGLPSSLQHLSIGYCPAIRSLPKVDTLASSLLSLTVNARNSKELIRQCRKLKGTIPRVYT</sequence>
<keyword evidence="5" id="KW-0611">Plant defense</keyword>
<dbReference type="SUPFAM" id="SSF52540">
    <property type="entry name" value="P-loop containing nucleoside triphosphate hydrolases"/>
    <property type="match status" value="1"/>
</dbReference>
<dbReference type="GO" id="GO:0043531">
    <property type="term" value="F:ADP binding"/>
    <property type="evidence" value="ECO:0007669"/>
    <property type="project" value="InterPro"/>
</dbReference>
<evidence type="ECO:0000259" key="10">
    <source>
        <dbReference type="Pfam" id="PF18052"/>
    </source>
</evidence>
<accession>A0A4U6TLS9</accession>
<dbReference type="Gene3D" id="1.20.5.4130">
    <property type="match status" value="1"/>
</dbReference>
<dbReference type="InterPro" id="IPR058922">
    <property type="entry name" value="WHD_DRP"/>
</dbReference>
<keyword evidence="14" id="KW-1185">Reference proteome</keyword>
<dbReference type="Gene3D" id="1.10.10.10">
    <property type="entry name" value="Winged helix-like DNA-binding domain superfamily/Winged helix DNA-binding domain"/>
    <property type="match status" value="1"/>
</dbReference>
<dbReference type="PANTHER" id="PTHR23155:SF988">
    <property type="entry name" value="OS06G0707733 PROTEIN"/>
    <property type="match status" value="1"/>
</dbReference>
<dbReference type="Gene3D" id="3.40.50.300">
    <property type="entry name" value="P-loop containing nucleotide triphosphate hydrolases"/>
    <property type="match status" value="1"/>
</dbReference>
<evidence type="ECO:0000256" key="1">
    <source>
        <dbReference type="ARBA" id="ARBA00008894"/>
    </source>
</evidence>
<dbReference type="InterPro" id="IPR056789">
    <property type="entry name" value="LRR_R13L1-DRL21"/>
</dbReference>
<evidence type="ECO:0000259" key="11">
    <source>
        <dbReference type="Pfam" id="PF23559"/>
    </source>
</evidence>
<feature type="compositionally biased region" description="Polar residues" evidence="7">
    <location>
        <begin position="252"/>
        <end position="265"/>
    </location>
</feature>
<dbReference type="GO" id="GO:0042742">
    <property type="term" value="P:defense response to bacterium"/>
    <property type="evidence" value="ECO:0007669"/>
    <property type="project" value="UniProtKB-ARBA"/>
</dbReference>
<evidence type="ECO:0000313" key="14">
    <source>
        <dbReference type="Proteomes" id="UP000298652"/>
    </source>
</evidence>
<dbReference type="Pfam" id="PF25019">
    <property type="entry name" value="LRR_R13L1-DRL21"/>
    <property type="match status" value="1"/>
</dbReference>
<dbReference type="InterPro" id="IPR032675">
    <property type="entry name" value="LRR_dom_sf"/>
</dbReference>
<evidence type="ECO:0000256" key="7">
    <source>
        <dbReference type="SAM" id="MobiDB-lite"/>
    </source>
</evidence>
<evidence type="ECO:0000256" key="8">
    <source>
        <dbReference type="SAM" id="SignalP"/>
    </source>
</evidence>
<dbReference type="InterPro" id="IPR002182">
    <property type="entry name" value="NB-ARC"/>
</dbReference>
<feature type="domain" description="Disease resistance N-terminal" evidence="10">
    <location>
        <begin position="99"/>
        <end position="174"/>
    </location>
</feature>
<protein>
    <recommendedName>
        <fullName evidence="15">AAA+ ATPase domain-containing protein</fullName>
    </recommendedName>
</protein>
<feature type="chain" id="PRO_5020867141" description="AAA+ ATPase domain-containing protein" evidence="8">
    <location>
        <begin position="23"/>
        <end position="1644"/>
    </location>
</feature>
<dbReference type="Pfam" id="PF23559">
    <property type="entry name" value="WHD_DRP"/>
    <property type="match status" value="1"/>
</dbReference>
<dbReference type="Proteomes" id="UP000298652">
    <property type="component" value="Chromosome 7"/>
</dbReference>
<feature type="domain" description="Disease resistance protein winged helix" evidence="11">
    <location>
        <begin position="662"/>
        <end position="732"/>
    </location>
</feature>
<evidence type="ECO:0000256" key="2">
    <source>
        <dbReference type="ARBA" id="ARBA00022614"/>
    </source>
</evidence>
<dbReference type="OMA" id="NTVRYQF"/>
<organism evidence="13 14">
    <name type="scientific">Setaria viridis</name>
    <name type="common">Green bristlegrass</name>
    <name type="synonym">Setaria italica subsp. viridis</name>
    <dbReference type="NCBI Taxonomy" id="4556"/>
    <lineage>
        <taxon>Eukaryota</taxon>
        <taxon>Viridiplantae</taxon>
        <taxon>Streptophyta</taxon>
        <taxon>Embryophyta</taxon>
        <taxon>Tracheophyta</taxon>
        <taxon>Spermatophyta</taxon>
        <taxon>Magnoliopsida</taxon>
        <taxon>Liliopsida</taxon>
        <taxon>Poales</taxon>
        <taxon>Poaceae</taxon>
        <taxon>PACMAD clade</taxon>
        <taxon>Panicoideae</taxon>
        <taxon>Panicodae</taxon>
        <taxon>Paniceae</taxon>
        <taxon>Cenchrinae</taxon>
        <taxon>Setaria</taxon>
    </lineage>
</organism>
<keyword evidence="6" id="KW-0175">Coiled coil</keyword>
<dbReference type="InterPro" id="IPR044974">
    <property type="entry name" value="Disease_R_plants"/>
</dbReference>
<feature type="region of interest" description="Disordered" evidence="7">
    <location>
        <begin position="216"/>
        <end position="267"/>
    </location>
</feature>
<reference evidence="13" key="1">
    <citation type="submission" date="2019-03" db="EMBL/GenBank/DDBJ databases">
        <title>WGS assembly of Setaria viridis.</title>
        <authorList>
            <person name="Huang P."/>
            <person name="Jenkins J."/>
            <person name="Grimwood J."/>
            <person name="Barry K."/>
            <person name="Healey A."/>
            <person name="Mamidi S."/>
            <person name="Sreedasyam A."/>
            <person name="Shu S."/>
            <person name="Feldman M."/>
            <person name="Wu J."/>
            <person name="Yu Y."/>
            <person name="Chen C."/>
            <person name="Johnson J."/>
            <person name="Rokhsar D."/>
            <person name="Baxter I."/>
            <person name="Schmutz J."/>
            <person name="Brutnell T."/>
            <person name="Kellogg E."/>
        </authorList>
    </citation>
    <scope>NUCLEOTIDE SEQUENCE [LARGE SCALE GENOMIC DNA]</scope>
</reference>
<feature type="domain" description="NB-ARC" evidence="9">
    <location>
        <begin position="423"/>
        <end position="577"/>
    </location>
</feature>
<evidence type="ECO:0000256" key="6">
    <source>
        <dbReference type="SAM" id="Coils"/>
    </source>
</evidence>